<keyword evidence="5 11" id="KW-0472">Membrane</keyword>
<keyword evidence="4 11" id="KW-1133">Transmembrane helix</keyword>
<dbReference type="GO" id="GO:0005794">
    <property type="term" value="C:Golgi apparatus"/>
    <property type="evidence" value="ECO:0007669"/>
    <property type="project" value="TreeGrafter"/>
</dbReference>
<evidence type="ECO:0000313" key="15">
    <source>
        <dbReference type="Proteomes" id="UP000078561"/>
    </source>
</evidence>
<evidence type="ECO:0000256" key="6">
    <source>
        <dbReference type="ARBA" id="ARBA00023139"/>
    </source>
</evidence>
<organism evidence="14">
    <name type="scientific">Absidia glauca</name>
    <name type="common">Pin mould</name>
    <dbReference type="NCBI Taxonomy" id="4829"/>
    <lineage>
        <taxon>Eukaryota</taxon>
        <taxon>Fungi</taxon>
        <taxon>Fungi incertae sedis</taxon>
        <taxon>Mucoromycota</taxon>
        <taxon>Mucoromycotina</taxon>
        <taxon>Mucoromycetes</taxon>
        <taxon>Mucorales</taxon>
        <taxon>Cunninghamellaceae</taxon>
        <taxon>Absidia</taxon>
    </lineage>
</organism>
<evidence type="ECO:0000256" key="1">
    <source>
        <dbReference type="ARBA" id="ARBA00004127"/>
    </source>
</evidence>
<feature type="transmembrane region" description="Helical" evidence="11">
    <location>
        <begin position="267"/>
        <end position="291"/>
    </location>
</feature>
<feature type="compositionally biased region" description="Pro residues" evidence="12">
    <location>
        <begin position="79"/>
        <end position="89"/>
    </location>
</feature>
<keyword evidence="15" id="KW-1185">Reference proteome</keyword>
<dbReference type="GO" id="GO:0006612">
    <property type="term" value="P:protein targeting to membrane"/>
    <property type="evidence" value="ECO:0007669"/>
    <property type="project" value="TreeGrafter"/>
</dbReference>
<evidence type="ECO:0000259" key="13">
    <source>
        <dbReference type="Pfam" id="PF01529"/>
    </source>
</evidence>
<feature type="compositionally biased region" description="Basic and acidic residues" evidence="12">
    <location>
        <begin position="65"/>
        <end position="78"/>
    </location>
</feature>
<dbReference type="OMA" id="CHRISTY"/>
<evidence type="ECO:0000256" key="5">
    <source>
        <dbReference type="ARBA" id="ARBA00023136"/>
    </source>
</evidence>
<dbReference type="PANTHER" id="PTHR22883">
    <property type="entry name" value="ZINC FINGER DHHC DOMAIN CONTAINING PROTEIN"/>
    <property type="match status" value="1"/>
</dbReference>
<evidence type="ECO:0000256" key="10">
    <source>
        <dbReference type="ARBA" id="ARBA00048048"/>
    </source>
</evidence>
<gene>
    <name evidence="14" type="primary">ABSGL_05704.1 scaffold 7421</name>
</gene>
<feature type="transmembrane region" description="Helical" evidence="11">
    <location>
        <begin position="120"/>
        <end position="148"/>
    </location>
</feature>
<accession>A0A163M0A3</accession>
<keyword evidence="3 11" id="KW-0812">Transmembrane</keyword>
<evidence type="ECO:0000256" key="3">
    <source>
        <dbReference type="ARBA" id="ARBA00022692"/>
    </source>
</evidence>
<proteinExistence type="inferred from homology"/>
<evidence type="ECO:0000256" key="4">
    <source>
        <dbReference type="ARBA" id="ARBA00022989"/>
    </source>
</evidence>
<dbReference type="GO" id="GO:0019706">
    <property type="term" value="F:protein-cysteine S-palmitoyltransferase activity"/>
    <property type="evidence" value="ECO:0007669"/>
    <property type="project" value="UniProtKB-EC"/>
</dbReference>
<evidence type="ECO:0000313" key="14">
    <source>
        <dbReference type="EMBL" id="SAM00038.1"/>
    </source>
</evidence>
<dbReference type="GO" id="GO:0005783">
    <property type="term" value="C:endoplasmic reticulum"/>
    <property type="evidence" value="ECO:0007669"/>
    <property type="project" value="TreeGrafter"/>
</dbReference>
<name>A0A163M0A3_ABSGL</name>
<evidence type="ECO:0000256" key="7">
    <source>
        <dbReference type="ARBA" id="ARBA00023288"/>
    </source>
</evidence>
<comment type="similarity">
    <text evidence="9">Belongs to the DHHC palmitoyltransferase family. ERF2/ZDHHC9 subfamily.</text>
</comment>
<dbReference type="InParanoid" id="A0A163M0A3"/>
<dbReference type="OrthoDB" id="9909019at2759"/>
<dbReference type="PANTHER" id="PTHR22883:SF43">
    <property type="entry name" value="PALMITOYLTRANSFERASE APP"/>
    <property type="match status" value="1"/>
</dbReference>
<feature type="domain" description="Palmitoyltransferase DHHC" evidence="13">
    <location>
        <begin position="220"/>
        <end position="325"/>
    </location>
</feature>
<dbReference type="Pfam" id="PF01529">
    <property type="entry name" value="DHHC"/>
    <property type="match status" value="1"/>
</dbReference>
<protein>
    <recommendedName>
        <fullName evidence="11">Palmitoyltransferase</fullName>
        <ecNumber evidence="11">2.3.1.225</ecNumber>
    </recommendedName>
</protein>
<dbReference type="AlphaFoldDB" id="A0A163M0A3"/>
<evidence type="ECO:0000256" key="9">
    <source>
        <dbReference type="ARBA" id="ARBA00023463"/>
    </source>
</evidence>
<dbReference type="STRING" id="4829.A0A163M0A3"/>
<reference evidence="14" key="1">
    <citation type="submission" date="2016-04" db="EMBL/GenBank/DDBJ databases">
        <authorList>
            <person name="Evans L.H."/>
            <person name="Alamgir A."/>
            <person name="Owens N."/>
            <person name="Weber N.D."/>
            <person name="Virtaneva K."/>
            <person name="Barbian K."/>
            <person name="Babar A."/>
            <person name="Rosenke K."/>
        </authorList>
    </citation>
    <scope>NUCLEOTIDE SEQUENCE [LARGE SCALE GENOMIC DNA]</scope>
    <source>
        <strain evidence="14">CBS 101.48</strain>
    </source>
</reference>
<evidence type="ECO:0000256" key="11">
    <source>
        <dbReference type="RuleBase" id="RU079119"/>
    </source>
</evidence>
<feature type="transmembrane region" description="Helical" evidence="11">
    <location>
        <begin position="154"/>
        <end position="174"/>
    </location>
</feature>
<evidence type="ECO:0000256" key="12">
    <source>
        <dbReference type="SAM" id="MobiDB-lite"/>
    </source>
</evidence>
<keyword evidence="6" id="KW-0564">Palmitate</keyword>
<keyword evidence="7" id="KW-0449">Lipoprotein</keyword>
<comment type="domain">
    <text evidence="11">The DHHC domain is required for palmitoyltransferase activity.</text>
</comment>
<evidence type="ECO:0000256" key="8">
    <source>
        <dbReference type="ARBA" id="ARBA00023315"/>
    </source>
</evidence>
<comment type="catalytic activity">
    <reaction evidence="10 11">
        <text>L-cysteinyl-[protein] + hexadecanoyl-CoA = S-hexadecanoyl-L-cysteinyl-[protein] + CoA</text>
        <dbReference type="Rhea" id="RHEA:36683"/>
        <dbReference type="Rhea" id="RHEA-COMP:10131"/>
        <dbReference type="Rhea" id="RHEA-COMP:11032"/>
        <dbReference type="ChEBI" id="CHEBI:29950"/>
        <dbReference type="ChEBI" id="CHEBI:57287"/>
        <dbReference type="ChEBI" id="CHEBI:57379"/>
        <dbReference type="ChEBI" id="CHEBI:74151"/>
        <dbReference type="EC" id="2.3.1.225"/>
    </reaction>
</comment>
<sequence>MSKDDDQLSLPLRPTDPSLTDTHRSIVRPTSIAYRPPHPLEDSFETMDLDRWQGSDAATAATTTTDHRDDDDNDETHRIPPPPPPPPPLQGVRTLPIRNYERFPGNNVFFCHGRCLTNRVYWAFVLALFLVVAPSILFAIFTCPWLWYQVHPSVPILFGYLFVLSFVSMIKTSWTDPGIIPRHLHGTLAVTQDGFGHAYEHQSTPPPPLKQVTIKGEQVHLKYCDTCGIYRPPRSSHCRQCNNCVENEDHHCIWLNNCVGKRNYRSFFTFIITATLLCLYVIAFALVQLISLFLDSTHRSFKLILADCPVSFLLVILCFFLLIPLRSSIAMRPLEAHLFDFGNPIINFIYALCRPRTKSYLGRRKFAQERYDLDQMVDSGNPHQPSSTVH</sequence>
<dbReference type="FunCoup" id="A0A163M0A3">
    <property type="interactions" value="318"/>
</dbReference>
<dbReference type="EC" id="2.3.1.225" evidence="11"/>
<keyword evidence="2 11" id="KW-0808">Transferase</keyword>
<keyword evidence="8 11" id="KW-0012">Acyltransferase</keyword>
<feature type="region of interest" description="Disordered" evidence="12">
    <location>
        <begin position="1"/>
        <end position="93"/>
    </location>
</feature>
<dbReference type="PROSITE" id="PS50216">
    <property type="entry name" value="DHHC"/>
    <property type="match status" value="1"/>
</dbReference>
<dbReference type="EMBL" id="LT553105">
    <property type="protein sequence ID" value="SAM00038.1"/>
    <property type="molecule type" value="Genomic_DNA"/>
</dbReference>
<dbReference type="InterPro" id="IPR039859">
    <property type="entry name" value="PFA4/ZDH16/20/ERF2-like"/>
</dbReference>
<comment type="subcellular location">
    <subcellularLocation>
        <location evidence="1">Endomembrane system</location>
        <topology evidence="1">Multi-pass membrane protein</topology>
    </subcellularLocation>
</comment>
<dbReference type="InterPro" id="IPR001594">
    <property type="entry name" value="Palmitoyltrfase_DHHC"/>
</dbReference>
<evidence type="ECO:0000256" key="2">
    <source>
        <dbReference type="ARBA" id="ARBA00022679"/>
    </source>
</evidence>
<feature type="transmembrane region" description="Helical" evidence="11">
    <location>
        <begin position="303"/>
        <end position="323"/>
    </location>
</feature>
<dbReference type="Proteomes" id="UP000078561">
    <property type="component" value="Unassembled WGS sequence"/>
</dbReference>